<keyword evidence="2" id="KW-1185">Reference proteome</keyword>
<dbReference type="Proteomes" id="UP001497535">
    <property type="component" value="Unassembled WGS sequence"/>
</dbReference>
<organism evidence="1 2">
    <name type="scientific">Meloidogyne enterolobii</name>
    <name type="common">Root-knot nematode worm</name>
    <name type="synonym">Meloidogyne mayaguensis</name>
    <dbReference type="NCBI Taxonomy" id="390850"/>
    <lineage>
        <taxon>Eukaryota</taxon>
        <taxon>Metazoa</taxon>
        <taxon>Ecdysozoa</taxon>
        <taxon>Nematoda</taxon>
        <taxon>Chromadorea</taxon>
        <taxon>Rhabditida</taxon>
        <taxon>Tylenchina</taxon>
        <taxon>Tylenchomorpha</taxon>
        <taxon>Tylenchoidea</taxon>
        <taxon>Meloidogynidae</taxon>
        <taxon>Meloidogyninae</taxon>
        <taxon>Meloidogyne</taxon>
    </lineage>
</organism>
<dbReference type="EMBL" id="CAVMJV010000059">
    <property type="protein sequence ID" value="CAK5086029.1"/>
    <property type="molecule type" value="Genomic_DNA"/>
</dbReference>
<comment type="caution">
    <text evidence="1">The sequence shown here is derived from an EMBL/GenBank/DDBJ whole genome shotgun (WGS) entry which is preliminary data.</text>
</comment>
<proteinExistence type="predicted"/>
<accession>A0ACB1A3N1</accession>
<evidence type="ECO:0000313" key="1">
    <source>
        <dbReference type="EMBL" id="CAK5086029.1"/>
    </source>
</evidence>
<reference evidence="1" key="1">
    <citation type="submission" date="2023-11" db="EMBL/GenBank/DDBJ databases">
        <authorList>
            <person name="Poullet M."/>
        </authorList>
    </citation>
    <scope>NUCLEOTIDE SEQUENCE</scope>
    <source>
        <strain evidence="1">E1834</strain>
    </source>
</reference>
<gene>
    <name evidence="1" type="ORF">MENTE1834_LOCUS33511</name>
</gene>
<evidence type="ECO:0000313" key="2">
    <source>
        <dbReference type="Proteomes" id="UP001497535"/>
    </source>
</evidence>
<sequence>MDEYSEFEELGDNAARDNKKTRINPQHLQLEEEEEEEVRIIIIYFIKKSKCFKFKYFVESILERKIENGREEFLVKWEGYSDESSKNFLIYNITGPCPFYASEVSSTFQTFCIKKKLMGRLIWIRAKNF</sequence>
<name>A0ACB1A3N1_MELEN</name>
<protein>
    <submittedName>
        <fullName evidence="1">Uncharacterized protein</fullName>
    </submittedName>
</protein>